<gene>
    <name evidence="2" type="ORF">HanXRQr2_Chr12g0550391</name>
</gene>
<feature type="compositionally biased region" description="Polar residues" evidence="1">
    <location>
        <begin position="185"/>
        <end position="195"/>
    </location>
</feature>
<dbReference type="Gramene" id="mRNA:HanXRQr2_Chr12g0550391">
    <property type="protein sequence ID" value="CDS:HanXRQr2_Chr12g0550391.1"/>
    <property type="gene ID" value="HanXRQr2_Chr12g0550391"/>
</dbReference>
<dbReference type="AlphaFoldDB" id="A0A9K3MWU4"/>
<sequence length="325" mass="37057">MCGRIFFGSLRRWNRDQKLEDERIAWLQVHGVPIHLALDQVFDVIGSRHGKVVQPASMTEEDCNFSYAYIGVICKSHARIRDRVVLNWRGASFEVWIDEDVGEWVPESIEDVDLEVDSMEKEDTVRDDDCRTEAENQHDVSGDCPVDEVSANLEMGEIHGDDIPSQNTDTASVDHIKKLAGNSNLFNKDQSNISGSTSVRKKFRRRSSIKKIDESNRPHERPKIRPREDSDPFGLDKFIGILSNSPVLSVGEEPESRSPVGYCTLDLNQQRLGMGSQLESALIVVKVVCEMMSYMGCMQGRKKLIMLSMKLLLLWSWVERWELRT</sequence>
<name>A0A9K3MWU4_HELAN</name>
<feature type="region of interest" description="Disordered" evidence="1">
    <location>
        <begin position="120"/>
        <end position="145"/>
    </location>
</feature>
<feature type="compositionally biased region" description="Basic and acidic residues" evidence="1">
    <location>
        <begin position="120"/>
        <end position="141"/>
    </location>
</feature>
<feature type="compositionally biased region" description="Basic residues" evidence="1">
    <location>
        <begin position="199"/>
        <end position="209"/>
    </location>
</feature>
<evidence type="ECO:0000256" key="1">
    <source>
        <dbReference type="SAM" id="MobiDB-lite"/>
    </source>
</evidence>
<comment type="caution">
    <text evidence="2">The sequence shown here is derived from an EMBL/GenBank/DDBJ whole genome shotgun (WGS) entry which is preliminary data.</text>
</comment>
<reference evidence="2" key="1">
    <citation type="journal article" date="2017" name="Nature">
        <title>The sunflower genome provides insights into oil metabolism, flowering and Asterid evolution.</title>
        <authorList>
            <person name="Badouin H."/>
            <person name="Gouzy J."/>
            <person name="Grassa C.J."/>
            <person name="Murat F."/>
            <person name="Staton S.E."/>
            <person name="Cottret L."/>
            <person name="Lelandais-Briere C."/>
            <person name="Owens G.L."/>
            <person name="Carrere S."/>
            <person name="Mayjonade B."/>
            <person name="Legrand L."/>
            <person name="Gill N."/>
            <person name="Kane N.C."/>
            <person name="Bowers J.E."/>
            <person name="Hubner S."/>
            <person name="Bellec A."/>
            <person name="Berard A."/>
            <person name="Berges H."/>
            <person name="Blanchet N."/>
            <person name="Boniface M.C."/>
            <person name="Brunel D."/>
            <person name="Catrice O."/>
            <person name="Chaidir N."/>
            <person name="Claudel C."/>
            <person name="Donnadieu C."/>
            <person name="Faraut T."/>
            <person name="Fievet G."/>
            <person name="Helmstetter N."/>
            <person name="King M."/>
            <person name="Knapp S.J."/>
            <person name="Lai Z."/>
            <person name="Le Paslier M.C."/>
            <person name="Lippi Y."/>
            <person name="Lorenzon L."/>
            <person name="Mandel J.R."/>
            <person name="Marage G."/>
            <person name="Marchand G."/>
            <person name="Marquand E."/>
            <person name="Bret-Mestries E."/>
            <person name="Morien E."/>
            <person name="Nambeesan S."/>
            <person name="Nguyen T."/>
            <person name="Pegot-Espagnet P."/>
            <person name="Pouilly N."/>
            <person name="Raftis F."/>
            <person name="Sallet E."/>
            <person name="Schiex T."/>
            <person name="Thomas J."/>
            <person name="Vandecasteele C."/>
            <person name="Vares D."/>
            <person name="Vear F."/>
            <person name="Vautrin S."/>
            <person name="Crespi M."/>
            <person name="Mangin B."/>
            <person name="Burke J.M."/>
            <person name="Salse J."/>
            <person name="Munos S."/>
            <person name="Vincourt P."/>
            <person name="Rieseberg L.H."/>
            <person name="Langlade N.B."/>
        </authorList>
    </citation>
    <scope>NUCLEOTIDE SEQUENCE</scope>
    <source>
        <tissue evidence="2">Leaves</tissue>
    </source>
</reference>
<protein>
    <recommendedName>
        <fullName evidence="4">DUF4283 domain-containing protein</fullName>
    </recommendedName>
</protein>
<reference evidence="2" key="2">
    <citation type="submission" date="2020-06" db="EMBL/GenBank/DDBJ databases">
        <title>Helianthus annuus Genome sequencing and assembly Release 2.</title>
        <authorList>
            <person name="Gouzy J."/>
            <person name="Langlade N."/>
            <person name="Munos S."/>
        </authorList>
    </citation>
    <scope>NUCLEOTIDE SEQUENCE</scope>
    <source>
        <tissue evidence="2">Leaves</tissue>
    </source>
</reference>
<evidence type="ECO:0000313" key="3">
    <source>
        <dbReference type="Proteomes" id="UP000215914"/>
    </source>
</evidence>
<feature type="compositionally biased region" description="Basic and acidic residues" evidence="1">
    <location>
        <begin position="210"/>
        <end position="230"/>
    </location>
</feature>
<dbReference type="EMBL" id="MNCJ02000327">
    <property type="protein sequence ID" value="KAF5778685.1"/>
    <property type="molecule type" value="Genomic_DNA"/>
</dbReference>
<evidence type="ECO:0008006" key="4">
    <source>
        <dbReference type="Google" id="ProtNLM"/>
    </source>
</evidence>
<evidence type="ECO:0000313" key="2">
    <source>
        <dbReference type="EMBL" id="KAF5778685.1"/>
    </source>
</evidence>
<accession>A0A9K3MWU4</accession>
<dbReference type="Proteomes" id="UP000215914">
    <property type="component" value="Unassembled WGS sequence"/>
</dbReference>
<proteinExistence type="predicted"/>
<organism evidence="2 3">
    <name type="scientific">Helianthus annuus</name>
    <name type="common">Common sunflower</name>
    <dbReference type="NCBI Taxonomy" id="4232"/>
    <lineage>
        <taxon>Eukaryota</taxon>
        <taxon>Viridiplantae</taxon>
        <taxon>Streptophyta</taxon>
        <taxon>Embryophyta</taxon>
        <taxon>Tracheophyta</taxon>
        <taxon>Spermatophyta</taxon>
        <taxon>Magnoliopsida</taxon>
        <taxon>eudicotyledons</taxon>
        <taxon>Gunneridae</taxon>
        <taxon>Pentapetalae</taxon>
        <taxon>asterids</taxon>
        <taxon>campanulids</taxon>
        <taxon>Asterales</taxon>
        <taxon>Asteraceae</taxon>
        <taxon>Asteroideae</taxon>
        <taxon>Heliantheae alliance</taxon>
        <taxon>Heliantheae</taxon>
        <taxon>Helianthus</taxon>
    </lineage>
</organism>
<feature type="region of interest" description="Disordered" evidence="1">
    <location>
        <begin position="185"/>
        <end position="230"/>
    </location>
</feature>
<keyword evidence="3" id="KW-1185">Reference proteome</keyword>